<evidence type="ECO:0000313" key="7">
    <source>
        <dbReference type="RefSeq" id="XP_022152264.1"/>
    </source>
</evidence>
<dbReference type="SMART" id="SM00526">
    <property type="entry name" value="H15"/>
    <property type="match status" value="1"/>
</dbReference>
<dbReference type="GO" id="GO:0005730">
    <property type="term" value="C:nucleolus"/>
    <property type="evidence" value="ECO:0007669"/>
    <property type="project" value="TreeGrafter"/>
</dbReference>
<dbReference type="GO" id="GO:0045910">
    <property type="term" value="P:negative regulation of DNA recombination"/>
    <property type="evidence" value="ECO:0007669"/>
    <property type="project" value="TreeGrafter"/>
</dbReference>
<dbReference type="SUPFAM" id="SSF46785">
    <property type="entry name" value="Winged helix' DNA-binding domain"/>
    <property type="match status" value="1"/>
</dbReference>
<gene>
    <name evidence="7" type="primary">LOC111020032</name>
</gene>
<evidence type="ECO:0000313" key="6">
    <source>
        <dbReference type="Proteomes" id="UP000504603"/>
    </source>
</evidence>
<dbReference type="KEGG" id="mcha:111020032"/>
<proteinExistence type="predicted"/>
<evidence type="ECO:0000256" key="4">
    <source>
        <dbReference type="SAM" id="MobiDB-lite"/>
    </source>
</evidence>
<dbReference type="GeneID" id="111020032"/>
<dbReference type="PANTHER" id="PTHR11467">
    <property type="entry name" value="HISTONE H1"/>
    <property type="match status" value="1"/>
</dbReference>
<feature type="compositionally biased region" description="Polar residues" evidence="4">
    <location>
        <begin position="671"/>
        <end position="684"/>
    </location>
</feature>
<keyword evidence="3" id="KW-0539">Nucleus</keyword>
<feature type="region of interest" description="Disordered" evidence="4">
    <location>
        <begin position="584"/>
        <end position="617"/>
    </location>
</feature>
<reference evidence="7" key="1">
    <citation type="submission" date="2025-08" db="UniProtKB">
        <authorList>
            <consortium name="RefSeq"/>
        </authorList>
    </citation>
    <scope>IDENTIFICATION</scope>
</reference>
<dbReference type="AlphaFoldDB" id="A0A6J1DFJ3"/>
<comment type="subcellular location">
    <subcellularLocation>
        <location evidence="1">Nucleus</location>
    </subcellularLocation>
</comment>
<feature type="region of interest" description="Disordered" evidence="4">
    <location>
        <begin position="631"/>
        <end position="695"/>
    </location>
</feature>
<feature type="compositionally biased region" description="Basic residues" evidence="4">
    <location>
        <begin position="658"/>
        <end position="668"/>
    </location>
</feature>
<name>A0A6J1DFJ3_MOMCH</name>
<dbReference type="InterPro" id="IPR036388">
    <property type="entry name" value="WH-like_DNA-bd_sf"/>
</dbReference>
<dbReference type="OrthoDB" id="1110759at2759"/>
<dbReference type="InterPro" id="IPR025322">
    <property type="entry name" value="PADRE_dom"/>
</dbReference>
<dbReference type="GO" id="GO:0000786">
    <property type="term" value="C:nucleosome"/>
    <property type="evidence" value="ECO:0007669"/>
    <property type="project" value="InterPro"/>
</dbReference>
<dbReference type="PANTHER" id="PTHR11467:SF109">
    <property type="entry name" value="H15 DOMAIN-CONTAINING PROTEIN"/>
    <property type="match status" value="1"/>
</dbReference>
<dbReference type="PROSITE" id="PS51504">
    <property type="entry name" value="H15"/>
    <property type="match status" value="1"/>
</dbReference>
<dbReference type="InterPro" id="IPR005818">
    <property type="entry name" value="Histone_H1/H5_H15"/>
</dbReference>
<keyword evidence="6" id="KW-1185">Reference proteome</keyword>
<dbReference type="Proteomes" id="UP000504603">
    <property type="component" value="Unplaced"/>
</dbReference>
<feature type="domain" description="H15" evidence="5">
    <location>
        <begin position="112"/>
        <end position="201"/>
    </location>
</feature>
<organism evidence="6 7">
    <name type="scientific">Momordica charantia</name>
    <name type="common">Bitter gourd</name>
    <name type="synonym">Balsam pear</name>
    <dbReference type="NCBI Taxonomy" id="3673"/>
    <lineage>
        <taxon>Eukaryota</taxon>
        <taxon>Viridiplantae</taxon>
        <taxon>Streptophyta</taxon>
        <taxon>Embryophyta</taxon>
        <taxon>Tracheophyta</taxon>
        <taxon>Spermatophyta</taxon>
        <taxon>Magnoliopsida</taxon>
        <taxon>eudicotyledons</taxon>
        <taxon>Gunneridae</taxon>
        <taxon>Pentapetalae</taxon>
        <taxon>rosids</taxon>
        <taxon>fabids</taxon>
        <taxon>Cucurbitales</taxon>
        <taxon>Cucurbitaceae</taxon>
        <taxon>Momordiceae</taxon>
        <taxon>Momordica</taxon>
    </lineage>
</organism>
<evidence type="ECO:0000256" key="1">
    <source>
        <dbReference type="ARBA" id="ARBA00004123"/>
    </source>
</evidence>
<dbReference type="Gene3D" id="1.10.10.10">
    <property type="entry name" value="Winged helix-like DNA-binding domain superfamily/Winged helix DNA-binding domain"/>
    <property type="match status" value="1"/>
</dbReference>
<protein>
    <submittedName>
        <fullName evidence="7">Uncharacterized protein LOC111020032</fullName>
    </submittedName>
</protein>
<dbReference type="RefSeq" id="XP_022152264.1">
    <property type="nucleotide sequence ID" value="XM_022296572.1"/>
</dbReference>
<dbReference type="Pfam" id="PF14009">
    <property type="entry name" value="PADRE"/>
    <property type="match status" value="1"/>
</dbReference>
<keyword evidence="2" id="KW-0238">DNA-binding</keyword>
<feature type="non-terminal residue" evidence="7">
    <location>
        <position position="695"/>
    </location>
</feature>
<evidence type="ECO:0000256" key="2">
    <source>
        <dbReference type="ARBA" id="ARBA00023125"/>
    </source>
</evidence>
<dbReference type="GO" id="GO:0006334">
    <property type="term" value="P:nucleosome assembly"/>
    <property type="evidence" value="ECO:0007669"/>
    <property type="project" value="InterPro"/>
</dbReference>
<evidence type="ECO:0000256" key="3">
    <source>
        <dbReference type="ARBA" id="ARBA00023242"/>
    </source>
</evidence>
<accession>A0A6J1DFJ3</accession>
<dbReference type="GO" id="GO:0030261">
    <property type="term" value="P:chromosome condensation"/>
    <property type="evidence" value="ECO:0007669"/>
    <property type="project" value="TreeGrafter"/>
</dbReference>
<dbReference type="GO" id="GO:0003690">
    <property type="term" value="F:double-stranded DNA binding"/>
    <property type="evidence" value="ECO:0007669"/>
    <property type="project" value="TreeGrafter"/>
</dbReference>
<dbReference type="InterPro" id="IPR036390">
    <property type="entry name" value="WH_DNA-bd_sf"/>
</dbReference>
<dbReference type="GO" id="GO:0031492">
    <property type="term" value="F:nucleosomal DNA binding"/>
    <property type="evidence" value="ECO:0007669"/>
    <property type="project" value="TreeGrafter"/>
</dbReference>
<evidence type="ECO:0000259" key="5">
    <source>
        <dbReference type="PROSITE" id="PS51504"/>
    </source>
</evidence>
<feature type="compositionally biased region" description="Basic and acidic residues" evidence="4">
    <location>
        <begin position="584"/>
        <end position="594"/>
    </location>
</feature>
<sequence length="695" mass="77947">MLECPAYFLTNAQSLHIGRRFSALGADEDLEFGNVYLMFPMKRVNSVVSRPDVSDQRHSLVSRKLRDDLFSAITTKYATDGSNPSLPFPSEKLKSDVERRLHEYLPSFHTPTHLPYASMIQRAIAEVGEEDGLSEESISDFIVNEYEDLPWAHAALLRRHLGKLCESGELVKSKCGRYNFEVEDKGVKRKRRRRKSVGRSRYRGVESTDDIEEDLDGKEQSKKLKIIGPRAVEVVTSKGTEEQNGLLREEIGGVEDGDQAEGGQVEGLGELKEVQEDEMIDECLEEEIKINDGPEDFDWQMQSQNLVVLGLCAPGNIKEIEQQSGSLGKQVRRAEERDHMKGGQLREDVTIDRCCEKEVECRDGVQDFDKKKRSQNLATELCAKETLLREGTEEKCGLSREEIDVAEEGGHTQKSQFIMIYELKEVGNVGLINGHHEVKSKSRDGAEDFGGKEQLQDLVVVGLHVGEAPTTKGTEEQCSSLREKIDGTEGDGAQVGQTEVLDKLKEVQEVEMIKNYHEEEGQRVVMEEPTERPYGGSNVEELPSEEATLEFFDAMPNHANAEETLLIDAQCCKKLREENENLEFFDAKSDHGNDEANGMIDDQSSKGKVPSEVNDQQNRLQEQLLSKHQTDTLKHAEQGAPSTSEAHIICGDKSQPGRGRRGRGRPRKLNVQETLAASFSSSAQDEQRLQKRSRG</sequence>